<keyword evidence="2" id="KW-1185">Reference proteome</keyword>
<sequence>MSEENNSNSPVYRLSYGILGVTAHDFVLTVVNTMPKIDASYTRYEEDANPEVLATVTMNPMAAKLLLRNLKITVEGYENAFGEIKLLPTGSSEDR</sequence>
<evidence type="ECO:0000313" key="2">
    <source>
        <dbReference type="Proteomes" id="UP001523401"/>
    </source>
</evidence>
<dbReference type="RefSeq" id="WP_252849712.1">
    <property type="nucleotide sequence ID" value="NZ_BAPW01000047.1"/>
</dbReference>
<organism evidence="1 2">
    <name type="scientific">Asaia lannensis NBRC 102526</name>
    <dbReference type="NCBI Taxonomy" id="1307926"/>
    <lineage>
        <taxon>Bacteria</taxon>
        <taxon>Pseudomonadati</taxon>
        <taxon>Pseudomonadota</taxon>
        <taxon>Alphaproteobacteria</taxon>
        <taxon>Acetobacterales</taxon>
        <taxon>Acetobacteraceae</taxon>
        <taxon>Asaia</taxon>
    </lineage>
</organism>
<gene>
    <name evidence="1" type="ORF">NF685_11480</name>
</gene>
<protein>
    <submittedName>
        <fullName evidence="1">DUF3467 domain-containing protein</fullName>
    </submittedName>
</protein>
<evidence type="ECO:0000313" key="1">
    <source>
        <dbReference type="EMBL" id="MCO6160651.1"/>
    </source>
</evidence>
<accession>A0ABT1CJ69</accession>
<name>A0ABT1CJ69_9PROT</name>
<reference evidence="1 2" key="1">
    <citation type="submission" date="2022-06" db="EMBL/GenBank/DDBJ databases">
        <title>Whole-genome of Asaia lannensis strain LMG 27011T.</title>
        <authorList>
            <person name="Sombolestani A."/>
        </authorList>
    </citation>
    <scope>NUCLEOTIDE SEQUENCE [LARGE SCALE GENOMIC DNA]</scope>
    <source>
        <strain evidence="1 2">NBRC 102526</strain>
    </source>
</reference>
<dbReference type="EMBL" id="JAMXQU010000009">
    <property type="protein sequence ID" value="MCO6160651.1"/>
    <property type="molecule type" value="Genomic_DNA"/>
</dbReference>
<comment type="caution">
    <text evidence="1">The sequence shown here is derived from an EMBL/GenBank/DDBJ whole genome shotgun (WGS) entry which is preliminary data.</text>
</comment>
<dbReference type="Proteomes" id="UP001523401">
    <property type="component" value="Unassembled WGS sequence"/>
</dbReference>
<proteinExistence type="predicted"/>